<dbReference type="Pfam" id="PF01458">
    <property type="entry name" value="SUFBD_core"/>
    <property type="match status" value="1"/>
</dbReference>
<gene>
    <name evidence="3" type="ORF">SAMN05660742_117115</name>
</gene>
<comment type="similarity">
    <text evidence="1">Belongs to the iron-sulfur cluster assembly SufBD family.</text>
</comment>
<dbReference type="InterPro" id="IPR000825">
    <property type="entry name" value="SUF_FeS_clus_asmbl_SufBD_core"/>
</dbReference>
<evidence type="ECO:0000313" key="3">
    <source>
        <dbReference type="EMBL" id="SEJ80448.1"/>
    </source>
</evidence>
<evidence type="ECO:0000259" key="2">
    <source>
        <dbReference type="Pfam" id="PF01458"/>
    </source>
</evidence>
<reference evidence="4" key="1">
    <citation type="submission" date="2016-10" db="EMBL/GenBank/DDBJ databases">
        <authorList>
            <person name="Varghese N."/>
            <person name="Submissions S."/>
        </authorList>
    </citation>
    <scope>NUCLEOTIDE SEQUENCE [LARGE SCALE GENOMIC DNA]</scope>
    <source>
        <strain evidence="4">DSM 2179</strain>
    </source>
</reference>
<feature type="domain" description="SUF system FeS cluster assembly SufBD core" evidence="2">
    <location>
        <begin position="85"/>
        <end position="303"/>
    </location>
</feature>
<name>A0A1H7BSM6_9FIRM</name>
<dbReference type="AlphaFoldDB" id="A0A1H7BSM6"/>
<dbReference type="PANTHER" id="PTHR30508:SF1">
    <property type="entry name" value="UPF0051 PROTEIN ABCI8, CHLOROPLASTIC-RELATED"/>
    <property type="match status" value="1"/>
</dbReference>
<dbReference type="InterPro" id="IPR055346">
    <property type="entry name" value="Fe-S_cluster_assembly_SufBD"/>
</dbReference>
<dbReference type="RefSeq" id="WP_091833767.1">
    <property type="nucleotide sequence ID" value="NZ_FNZK01000017.1"/>
</dbReference>
<organism evidence="3 4">
    <name type="scientific">Propionispira arboris</name>
    <dbReference type="NCBI Taxonomy" id="84035"/>
    <lineage>
        <taxon>Bacteria</taxon>
        <taxon>Bacillati</taxon>
        <taxon>Bacillota</taxon>
        <taxon>Negativicutes</taxon>
        <taxon>Selenomonadales</taxon>
        <taxon>Selenomonadaceae</taxon>
        <taxon>Propionispira</taxon>
    </lineage>
</organism>
<evidence type="ECO:0000256" key="1">
    <source>
        <dbReference type="ARBA" id="ARBA00043967"/>
    </source>
</evidence>
<dbReference type="STRING" id="84035.SAMN05660742_117115"/>
<dbReference type="EMBL" id="FNZK01000017">
    <property type="protein sequence ID" value="SEJ80448.1"/>
    <property type="molecule type" value="Genomic_DNA"/>
</dbReference>
<keyword evidence="4" id="KW-1185">Reference proteome</keyword>
<sequence length="305" mass="33739">MNKNQEHLLRQITDTIEPSLTAHNIRANGKSISRLSTKNINIIAKKNGTGLDIIIQPNTKNEIVHIPVLIDESGIEECVYNDFYIGEYADVQIIAGCGIHNDGTLASRHDGIHTFHVGKNARVKYMEKHYGDGQGHGKRNMNPKTVIEIEKNGFMEMETIQMQGIDSTKRSTTAKLAENATLIVKEKILTQGDQTAETDFDVNLCGENCSTNLISRSVAKNASRQIFRAKMQGNNKCYGHTECDAILMDQADISAIPEIAAHHLEANLVHEAVIGKIAGEQLIKLMTLGLSEKEAEEQIIHGFLK</sequence>
<dbReference type="InterPro" id="IPR037284">
    <property type="entry name" value="SUF_FeS_clus_asmbl_SufBD_sf"/>
</dbReference>
<protein>
    <recommendedName>
        <fullName evidence="2">SUF system FeS cluster assembly SufBD core domain-containing protein</fullName>
    </recommendedName>
</protein>
<dbReference type="Proteomes" id="UP000199662">
    <property type="component" value="Unassembled WGS sequence"/>
</dbReference>
<dbReference type="GO" id="GO:0016226">
    <property type="term" value="P:iron-sulfur cluster assembly"/>
    <property type="evidence" value="ECO:0007669"/>
    <property type="project" value="InterPro"/>
</dbReference>
<accession>A0A1H7BSM6</accession>
<dbReference type="PANTHER" id="PTHR30508">
    <property type="entry name" value="FES CLUSTER ASSEMBLY PROTEIN SUF"/>
    <property type="match status" value="1"/>
</dbReference>
<evidence type="ECO:0000313" key="4">
    <source>
        <dbReference type="Proteomes" id="UP000199662"/>
    </source>
</evidence>
<dbReference type="SUPFAM" id="SSF101960">
    <property type="entry name" value="Stabilizer of iron transporter SufD"/>
    <property type="match status" value="1"/>
</dbReference>
<proteinExistence type="inferred from homology"/>